<dbReference type="PRINTS" id="PR00992">
    <property type="entry name" value="ALARACEMASE"/>
</dbReference>
<evidence type="ECO:0000313" key="9">
    <source>
        <dbReference type="EMBL" id="MDF2953548.1"/>
    </source>
</evidence>
<dbReference type="PANTHER" id="PTHR30511:SF0">
    <property type="entry name" value="ALANINE RACEMASE, CATABOLIC-RELATED"/>
    <property type="match status" value="1"/>
</dbReference>
<dbReference type="InterPro" id="IPR001608">
    <property type="entry name" value="Ala_racemase_N"/>
</dbReference>
<dbReference type="Gene3D" id="2.40.37.10">
    <property type="entry name" value="Lyase, Ornithine Decarboxylase, Chain A, domain 1"/>
    <property type="match status" value="1"/>
</dbReference>
<dbReference type="FunFam" id="3.20.20.10:FF:000002">
    <property type="entry name" value="Alanine racemase"/>
    <property type="match status" value="1"/>
</dbReference>
<evidence type="ECO:0000313" key="10">
    <source>
        <dbReference type="Proteomes" id="UP001144110"/>
    </source>
</evidence>
<dbReference type="Proteomes" id="UP001144110">
    <property type="component" value="Unassembled WGS sequence"/>
</dbReference>
<dbReference type="InterPro" id="IPR009006">
    <property type="entry name" value="Ala_racemase/Decarboxylase_C"/>
</dbReference>
<keyword evidence="3 5" id="KW-0663">Pyridoxal phosphate</keyword>
<dbReference type="InterPro" id="IPR029066">
    <property type="entry name" value="PLP-binding_barrel"/>
</dbReference>
<feature type="binding site" evidence="5 7">
    <location>
        <position position="330"/>
    </location>
    <ligand>
        <name>substrate</name>
    </ligand>
</feature>
<sequence length="390" mass="44713">MYSRSFCLRLYKQDKRGKLTIIWYKKLEINLENIKKNLRAIKNFLPANTQILPVIKNDAYGHGLLEVARVLSEEKVFGFGLSEPEEALVLRKEGFSQPILLLSGFEKDWLSEMYNLKITPVVTSLNTFEWLRNFVKNRNVKWKFHLKVDTGMHRFGIDLEKLDTLIEKMKSSSYLFLEGVMTHLSCAEKPEHELTQLQLENLKKVLERLKINGINPKYVHFANSGGIIFLTEKGNLVRPGISIYGSYPSFKARELIKLYPVMSLKSRIVEIKEIKRGEYAGYGPNFRAQRDTILGLVPIGYGDGYPRILSNRGFAYYKGKKVHVVGNVSMKVLYLDITEVENPQIGDEVILLGGDNEEVPVDKLAELAETISYELFCSLGKSIPREYKYA</sequence>
<evidence type="ECO:0000256" key="7">
    <source>
        <dbReference type="PIRSR" id="PIRSR600821-52"/>
    </source>
</evidence>
<dbReference type="Pfam" id="PF00842">
    <property type="entry name" value="Ala_racemase_C"/>
    <property type="match status" value="1"/>
</dbReference>
<reference evidence="9" key="1">
    <citation type="submission" date="2022-11" db="EMBL/GenBank/DDBJ databases">
        <title>Candidatus Alkanophaga archaea from heated hydrothermal vent sediment oxidize petroleum alkanes.</title>
        <authorList>
            <person name="Zehnle H."/>
            <person name="Laso-Perez R."/>
            <person name="Lipp J."/>
            <person name="Teske A."/>
            <person name="Wegener G."/>
        </authorList>
    </citation>
    <scope>NUCLEOTIDE SEQUENCE</scope>
    <source>
        <strain evidence="9">MCA70</strain>
    </source>
</reference>
<evidence type="ECO:0000256" key="2">
    <source>
        <dbReference type="ARBA" id="ARBA00001933"/>
    </source>
</evidence>
<comment type="function">
    <text evidence="5">Catalyzes the interconversion of L-alanine and D-alanine. May also act on other amino acids.</text>
</comment>
<dbReference type="HAMAP" id="MF_01201">
    <property type="entry name" value="Ala_racemase"/>
    <property type="match status" value="1"/>
</dbReference>
<comment type="cofactor">
    <cofactor evidence="2 5 6">
        <name>pyridoxal 5'-phosphate</name>
        <dbReference type="ChEBI" id="CHEBI:597326"/>
    </cofactor>
</comment>
<evidence type="ECO:0000256" key="1">
    <source>
        <dbReference type="ARBA" id="ARBA00000316"/>
    </source>
</evidence>
<dbReference type="GO" id="GO:0030170">
    <property type="term" value="F:pyridoxal phosphate binding"/>
    <property type="evidence" value="ECO:0007669"/>
    <property type="project" value="UniProtKB-UniRule"/>
</dbReference>
<comment type="similarity">
    <text evidence="5">Belongs to the alanine racemase family.</text>
</comment>
<dbReference type="GO" id="GO:0005829">
    <property type="term" value="C:cytosol"/>
    <property type="evidence" value="ECO:0007669"/>
    <property type="project" value="TreeGrafter"/>
</dbReference>
<dbReference type="InterPro" id="IPR011079">
    <property type="entry name" value="Ala_racemase_C"/>
</dbReference>
<dbReference type="EC" id="5.1.1.1" evidence="5"/>
<keyword evidence="4 5" id="KW-0413">Isomerase</keyword>
<dbReference type="EMBL" id="JAPHEG010000003">
    <property type="protein sequence ID" value="MDF2953548.1"/>
    <property type="molecule type" value="Genomic_DNA"/>
</dbReference>
<dbReference type="SMART" id="SM01005">
    <property type="entry name" value="Ala_racemase_C"/>
    <property type="match status" value="1"/>
</dbReference>
<name>A0AAE3TFU0_9BACT</name>
<dbReference type="NCBIfam" id="TIGR00492">
    <property type="entry name" value="alr"/>
    <property type="match status" value="1"/>
</dbReference>
<dbReference type="AlphaFoldDB" id="A0AAE3TFU0"/>
<dbReference type="PANTHER" id="PTHR30511">
    <property type="entry name" value="ALANINE RACEMASE"/>
    <property type="match status" value="1"/>
</dbReference>
<dbReference type="Gene3D" id="3.20.20.10">
    <property type="entry name" value="Alanine racemase"/>
    <property type="match status" value="1"/>
</dbReference>
<comment type="caution">
    <text evidence="9">The sequence shown here is derived from an EMBL/GenBank/DDBJ whole genome shotgun (WGS) entry which is preliminary data.</text>
</comment>
<comment type="pathway">
    <text evidence="5">Amino-acid biosynthesis; D-alanine biosynthesis; D-alanine from L-alanine: step 1/1.</text>
</comment>
<dbReference type="SUPFAM" id="SSF50621">
    <property type="entry name" value="Alanine racemase C-terminal domain-like"/>
    <property type="match status" value="1"/>
</dbReference>
<organism evidence="9 10">
    <name type="scientific">Candidatus Thermodesulfobacterium syntrophicum</name>
    <dbReference type="NCBI Taxonomy" id="3060442"/>
    <lineage>
        <taxon>Bacteria</taxon>
        <taxon>Pseudomonadati</taxon>
        <taxon>Thermodesulfobacteriota</taxon>
        <taxon>Thermodesulfobacteria</taxon>
        <taxon>Thermodesulfobacteriales</taxon>
        <taxon>Thermodesulfobacteriaceae</taxon>
        <taxon>Thermodesulfobacterium</taxon>
    </lineage>
</organism>
<feature type="active site" description="Proton acceptor; specific for D-alanine" evidence="5">
    <location>
        <position position="56"/>
    </location>
</feature>
<feature type="active site" description="Proton acceptor; specific for L-alanine" evidence="5">
    <location>
        <position position="282"/>
    </location>
</feature>
<proteinExistence type="inferred from homology"/>
<comment type="catalytic activity">
    <reaction evidence="1 5">
        <text>L-alanine = D-alanine</text>
        <dbReference type="Rhea" id="RHEA:20249"/>
        <dbReference type="ChEBI" id="CHEBI:57416"/>
        <dbReference type="ChEBI" id="CHEBI:57972"/>
        <dbReference type="EC" id="5.1.1.1"/>
    </reaction>
</comment>
<dbReference type="CDD" id="cd00430">
    <property type="entry name" value="PLPDE_III_AR"/>
    <property type="match status" value="1"/>
</dbReference>
<evidence type="ECO:0000256" key="5">
    <source>
        <dbReference type="HAMAP-Rule" id="MF_01201"/>
    </source>
</evidence>
<feature type="modified residue" description="N6-(pyridoxal phosphate)lysine" evidence="5 6">
    <location>
        <position position="56"/>
    </location>
</feature>
<protein>
    <recommendedName>
        <fullName evidence="5">Alanine racemase</fullName>
        <ecNumber evidence="5">5.1.1.1</ecNumber>
    </recommendedName>
</protein>
<dbReference type="SUPFAM" id="SSF51419">
    <property type="entry name" value="PLP-binding barrel"/>
    <property type="match status" value="1"/>
</dbReference>
<feature type="domain" description="Alanine racemase C-terminal" evidence="8">
    <location>
        <begin position="261"/>
        <end position="388"/>
    </location>
</feature>
<gene>
    <name evidence="9" type="ORF">OD816_000793</name>
</gene>
<dbReference type="GO" id="GO:0008784">
    <property type="term" value="F:alanine racemase activity"/>
    <property type="evidence" value="ECO:0007669"/>
    <property type="project" value="UniProtKB-UniRule"/>
</dbReference>
<evidence type="ECO:0000256" key="6">
    <source>
        <dbReference type="PIRSR" id="PIRSR600821-50"/>
    </source>
</evidence>
<evidence type="ECO:0000259" key="8">
    <source>
        <dbReference type="SMART" id="SM01005"/>
    </source>
</evidence>
<dbReference type="InterPro" id="IPR000821">
    <property type="entry name" value="Ala_racemase"/>
</dbReference>
<evidence type="ECO:0000256" key="3">
    <source>
        <dbReference type="ARBA" id="ARBA00022898"/>
    </source>
</evidence>
<evidence type="ECO:0000256" key="4">
    <source>
        <dbReference type="ARBA" id="ARBA00023235"/>
    </source>
</evidence>
<dbReference type="GO" id="GO:0030632">
    <property type="term" value="P:D-alanine biosynthetic process"/>
    <property type="evidence" value="ECO:0007669"/>
    <property type="project" value="UniProtKB-UniRule"/>
</dbReference>
<dbReference type="Pfam" id="PF01168">
    <property type="entry name" value="Ala_racemase_N"/>
    <property type="match status" value="1"/>
</dbReference>
<feature type="binding site" evidence="5 7">
    <location>
        <position position="154"/>
    </location>
    <ligand>
        <name>substrate</name>
    </ligand>
</feature>
<accession>A0AAE3TFU0</accession>